<dbReference type="PROSITE" id="PS51192">
    <property type="entry name" value="HELICASE_ATP_BIND_1"/>
    <property type="match status" value="1"/>
</dbReference>
<dbReference type="GO" id="GO:0006310">
    <property type="term" value="P:DNA recombination"/>
    <property type="evidence" value="ECO:0007669"/>
    <property type="project" value="InterPro"/>
</dbReference>
<dbReference type="SMART" id="SM00491">
    <property type="entry name" value="HELICc2"/>
    <property type="match status" value="1"/>
</dbReference>
<evidence type="ECO:0000256" key="4">
    <source>
        <dbReference type="ARBA" id="ARBA00022806"/>
    </source>
</evidence>
<keyword evidence="14" id="KW-1185">Reference proteome</keyword>
<dbReference type="Pfam" id="PF13307">
    <property type="entry name" value="Helicase_C_2"/>
    <property type="match status" value="1"/>
</dbReference>
<dbReference type="GO" id="GO:0006281">
    <property type="term" value="P:DNA repair"/>
    <property type="evidence" value="ECO:0007669"/>
    <property type="project" value="TreeGrafter"/>
</dbReference>
<keyword evidence="4 13" id="KW-0347">Helicase</keyword>
<dbReference type="FunFam" id="3.30.420.10:FF:000045">
    <property type="entry name" value="3'-5' exonuclease DinG"/>
    <property type="match status" value="1"/>
</dbReference>
<dbReference type="InterPro" id="IPR012337">
    <property type="entry name" value="RNaseH-like_sf"/>
</dbReference>
<keyword evidence="3" id="KW-0378">Hydrolase</keyword>
<dbReference type="GO" id="GO:0004527">
    <property type="term" value="F:exonuclease activity"/>
    <property type="evidence" value="ECO:0007669"/>
    <property type="project" value="UniProtKB-ARBA"/>
</dbReference>
<dbReference type="GO" id="GO:0005524">
    <property type="term" value="F:ATP binding"/>
    <property type="evidence" value="ECO:0007669"/>
    <property type="project" value="UniProtKB-KW"/>
</dbReference>
<dbReference type="InterPro" id="IPR006555">
    <property type="entry name" value="ATP-dep_Helicase_C"/>
</dbReference>
<dbReference type="InterPro" id="IPR036397">
    <property type="entry name" value="RNaseH_sf"/>
</dbReference>
<dbReference type="Pfam" id="PF00270">
    <property type="entry name" value="DEAD"/>
    <property type="match status" value="2"/>
</dbReference>
<feature type="domain" description="Helicase ATP-binding" evidence="10">
    <location>
        <begin position="1126"/>
        <end position="1296"/>
    </location>
</feature>
<name>A0A2Z3JGL5_9DEIO</name>
<dbReference type="CDD" id="cd06127">
    <property type="entry name" value="DEDDh"/>
    <property type="match status" value="1"/>
</dbReference>
<evidence type="ECO:0000259" key="10">
    <source>
        <dbReference type="PROSITE" id="PS51192"/>
    </source>
</evidence>
<comment type="catalytic activity">
    <reaction evidence="8">
        <text>Couples ATP hydrolysis with the unwinding of duplex DNA by translocating in the 3'-5' direction.</text>
        <dbReference type="EC" id="5.6.2.4"/>
    </reaction>
</comment>
<dbReference type="GO" id="GO:0016818">
    <property type="term" value="F:hydrolase activity, acting on acid anhydrides, in phosphorus-containing anhydrides"/>
    <property type="evidence" value="ECO:0007669"/>
    <property type="project" value="InterPro"/>
</dbReference>
<evidence type="ECO:0000256" key="1">
    <source>
        <dbReference type="ARBA" id="ARBA00005446"/>
    </source>
</evidence>
<gene>
    <name evidence="13" type="ORF">DKM44_14585</name>
</gene>
<dbReference type="GO" id="GO:0005737">
    <property type="term" value="C:cytoplasm"/>
    <property type="evidence" value="ECO:0007669"/>
    <property type="project" value="TreeGrafter"/>
</dbReference>
<dbReference type="InterPro" id="IPR013520">
    <property type="entry name" value="Ribonucl_H"/>
</dbReference>
<dbReference type="CDD" id="cd17920">
    <property type="entry name" value="DEXHc_RecQ"/>
    <property type="match status" value="1"/>
</dbReference>
<dbReference type="InterPro" id="IPR004589">
    <property type="entry name" value="DNA_helicase_ATP-dep_RecQ"/>
</dbReference>
<dbReference type="InterPro" id="IPR011545">
    <property type="entry name" value="DEAD/DEAH_box_helicase_dom"/>
</dbReference>
<dbReference type="Pfam" id="PF00271">
    <property type="entry name" value="Helicase_C"/>
    <property type="match status" value="1"/>
</dbReference>
<keyword evidence="6" id="KW-0238">DNA-binding</keyword>
<dbReference type="GO" id="GO:0043138">
    <property type="term" value="F:3'-5' DNA helicase activity"/>
    <property type="evidence" value="ECO:0007669"/>
    <property type="project" value="UniProtKB-EC"/>
</dbReference>
<dbReference type="Gene3D" id="3.40.50.300">
    <property type="entry name" value="P-loop containing nucleotide triphosphate hydrolases"/>
    <property type="match status" value="4"/>
</dbReference>
<dbReference type="SMART" id="SM00490">
    <property type="entry name" value="HELICc"/>
    <property type="match status" value="1"/>
</dbReference>
<dbReference type="Gene3D" id="1.10.10.10">
    <property type="entry name" value="Winged helix-like DNA-binding domain superfamily/Winged helix DNA-binding domain"/>
    <property type="match status" value="1"/>
</dbReference>
<protein>
    <recommendedName>
        <fullName evidence="9">DNA 3'-5' helicase</fullName>
        <ecNumber evidence="9">5.6.2.4</ecNumber>
    </recommendedName>
</protein>
<dbReference type="KEGG" id="dez:DKM44_14585"/>
<dbReference type="Gene3D" id="3.30.420.10">
    <property type="entry name" value="Ribonuclease H-like superfamily/Ribonuclease H"/>
    <property type="match status" value="1"/>
</dbReference>
<dbReference type="EMBL" id="CP029494">
    <property type="protein sequence ID" value="AWN24303.1"/>
    <property type="molecule type" value="Genomic_DNA"/>
</dbReference>
<evidence type="ECO:0000256" key="8">
    <source>
        <dbReference type="ARBA" id="ARBA00034617"/>
    </source>
</evidence>
<evidence type="ECO:0000256" key="3">
    <source>
        <dbReference type="ARBA" id="ARBA00022801"/>
    </source>
</evidence>
<dbReference type="GO" id="GO:0009378">
    <property type="term" value="F:four-way junction helicase activity"/>
    <property type="evidence" value="ECO:0007669"/>
    <property type="project" value="TreeGrafter"/>
</dbReference>
<proteinExistence type="inferred from homology"/>
<dbReference type="SUPFAM" id="SSF52540">
    <property type="entry name" value="P-loop containing nucleoside triphosphate hydrolases"/>
    <property type="match status" value="2"/>
</dbReference>
<dbReference type="InterPro" id="IPR036388">
    <property type="entry name" value="WH-like_DNA-bd_sf"/>
</dbReference>
<evidence type="ECO:0000256" key="5">
    <source>
        <dbReference type="ARBA" id="ARBA00022840"/>
    </source>
</evidence>
<reference evidence="13 14" key="1">
    <citation type="submission" date="2018-05" db="EMBL/GenBank/DDBJ databases">
        <title>Complete Genome Sequence of Deinococcus sp. strain 17bor-2.</title>
        <authorList>
            <person name="Srinivasan S."/>
        </authorList>
    </citation>
    <scope>NUCLEOTIDE SEQUENCE [LARGE SCALE GENOMIC DNA]</scope>
    <source>
        <strain evidence="13 14">17bor-2</strain>
    </source>
</reference>
<dbReference type="SMART" id="SM00479">
    <property type="entry name" value="EXOIII"/>
    <property type="match status" value="1"/>
</dbReference>
<dbReference type="PANTHER" id="PTHR13710">
    <property type="entry name" value="DNA HELICASE RECQ FAMILY MEMBER"/>
    <property type="match status" value="1"/>
</dbReference>
<feature type="domain" description="Helicase ATP-binding" evidence="11">
    <location>
        <begin position="303"/>
        <end position="582"/>
    </location>
</feature>
<dbReference type="SMART" id="SM00487">
    <property type="entry name" value="DEXDc"/>
    <property type="match status" value="2"/>
</dbReference>
<keyword evidence="5" id="KW-0067">ATP-binding</keyword>
<keyword evidence="7" id="KW-0413">Isomerase</keyword>
<evidence type="ECO:0000259" key="12">
    <source>
        <dbReference type="PROSITE" id="PS51194"/>
    </source>
</evidence>
<evidence type="ECO:0000256" key="9">
    <source>
        <dbReference type="ARBA" id="ARBA00034808"/>
    </source>
</evidence>
<evidence type="ECO:0000256" key="7">
    <source>
        <dbReference type="ARBA" id="ARBA00023235"/>
    </source>
</evidence>
<dbReference type="GO" id="GO:0003677">
    <property type="term" value="F:DNA binding"/>
    <property type="evidence" value="ECO:0007669"/>
    <property type="project" value="UniProtKB-KW"/>
</dbReference>
<dbReference type="PANTHER" id="PTHR13710:SF105">
    <property type="entry name" value="ATP-DEPENDENT DNA HELICASE Q1"/>
    <property type="match status" value="1"/>
</dbReference>
<evidence type="ECO:0000259" key="11">
    <source>
        <dbReference type="PROSITE" id="PS51193"/>
    </source>
</evidence>
<evidence type="ECO:0000256" key="2">
    <source>
        <dbReference type="ARBA" id="ARBA00022741"/>
    </source>
</evidence>
<dbReference type="OrthoDB" id="9803913at2"/>
<dbReference type="PROSITE" id="PS51193">
    <property type="entry name" value="HELICASE_ATP_BIND_2"/>
    <property type="match status" value="1"/>
</dbReference>
<dbReference type="Proteomes" id="UP000245368">
    <property type="component" value="Chromosome"/>
</dbReference>
<feature type="domain" description="Helicase C-terminal" evidence="12">
    <location>
        <begin position="1322"/>
        <end position="1483"/>
    </location>
</feature>
<dbReference type="SUPFAM" id="SSF53098">
    <property type="entry name" value="Ribonuclease H-like"/>
    <property type="match status" value="1"/>
</dbReference>
<evidence type="ECO:0000313" key="13">
    <source>
        <dbReference type="EMBL" id="AWN24303.1"/>
    </source>
</evidence>
<dbReference type="InterPro" id="IPR001650">
    <property type="entry name" value="Helicase_C-like"/>
</dbReference>
<dbReference type="InterPro" id="IPR014001">
    <property type="entry name" value="Helicase_ATP-bd"/>
</dbReference>
<accession>A0A2Z3JGL5</accession>
<sequence length="1762" mass="194477">MAGLFLMEAKLIAALEQRGPSLLSELVAAGLASSERLLLKVVAASEGRILQDGSRLSLPEQVTDSGEASSEGLLAEYVIFDLETTSADPEAAQIIELAAIKVQGGQEVACFQRLVRGPVVSGEVEQLTGITAAMLEGGSDLETVLAEFLGWAGPLPLLGHNALKYDLPVLRRALVSVGRELGPRTVLDSLLLAPLAFALDEEVPEVYSLESLHARLAGAAHERSHRALEDCRATLKVVGVCLSRLHAMPQGVQAVLTALPVPEFQLAWPLATCQADAFKTPLNALLATPAQRTHVEVQGQTVARRPADLLPHPRPGQERMLDDVSTTLKGSRPLEGRNISVIEAPTGTGKTRGYLYPALLQGQPGHPIIISTHTRQLQNQILDEARAVKDGGFNLNVLALKGQGNYLCPARLGDWLMSKHDADQQQLVLPPGEARAAAFFLLHLKRGEFADLPPAPLRWTGDYQRLTQTVATQKARCGDGCAFHRSCAFYPLFEGRAKASVVVVNHALLFQTLLQGKDDLAGLPIEKVVVDEAHDLSEAAYAALRREVSVQSLRALSNELLEIRSRRLGERAATRGQELLDLLGRQGGQLQGLGALMAKLREQLQTTPQQPHLLITLAERWLSAQPLLPKELLTSYLRWRERTAIVQGFLSGATIEAQKRGESEMAGAILRLTPRLSELQERLGGWQAKLRAFAMQYGEGGGGFGYTAAVTLQLRDSPEFKAARDHGKTLLPPLAGLSGYVRDLGRYPAIRDEATLLMQRLDAAREALQGLLERDPGEDVYAVSAGDDNGSLWSVPLWLHARLAPLWQGLKAVTLTSATLRIPGSDPAEGEGDVGDFGLFQEELGLPPARFLALPSVLPYDLGQVLLTNHLPLTRQPGFANLAGQELAALSPQLPHRHLHILTARARQQGVGKELDRQQVAHLSSVTDGADRVVRELGRRQRGTALGSAGFMQGVDIRDLSVVSLDRLPFPIPDVVLSQQRVALGDFEKYWNRIYLPRAVLKFVQAFGRLVRDDRCEVGRGAFILWDKRLAVSHYQARFLGALPVPKENIRRLPDRAAMYGALEELFGLSLNMPDLLAPKQQLIHELIEQIRSSSPDEWPQILEKALRELFEIPEATLRPGQWEGLRAALEGRDVLTVLPTGSGKSVIFQLPALLSPGYTLVISPLVALMQDQVLRLQQLGLPAAGLWGGLSRGEQLSYLNDTERGDVKLLYVAPERVRRSKDLQELIKRTPPTRVVYDEAHCLTEWGHDFRPDYLKVSETLRGWGLRPPISAFTATATPAVQAQLGTLLDLQGPQHTVMPVARDNLHYLVQATTKDQRSQVLVDLILGLQRTEAGKAGRVIVYCGSRDATERVAALLRELHVKAEAYHAGLSPAIRAELIELFQEREISVMAATNAFGMGVDAPDIRLVVHYDPPLSLEAYVQEAGRAGRDGQPAHAVLLKSGRLRLRAENLIRRSYPGSAEVEELLRTISKKTYPTERELSDEEIDISRLPTVLHLLEEAGVVDYAYVPGFYRVFGLYGVEPPQDAEVQELIGAGAPVNLSRRYGKAEAERLQEKLHQYAREGVLGVTPLAPALDIYVKRWNLAPYEAKCKALTEAKMKRFGEFELFLNAQHCREYQLHTYFDRDRKPRFRCGRCDSCQTNAAYPWSGFQQDLSNIWNPEREVLRLMHHFKDRPRGRGTLIRLLMGEDGYKRGDAFQPYSTLEKSSPGYGLLKYLDKTKIEQAIATLEKRRCVEATSSDTYTVLALTERGQQEAAKWIRP</sequence>
<evidence type="ECO:0000256" key="6">
    <source>
        <dbReference type="ARBA" id="ARBA00023125"/>
    </source>
</evidence>
<dbReference type="EC" id="5.6.2.4" evidence="9"/>
<dbReference type="PROSITE" id="PS51194">
    <property type="entry name" value="HELICASE_CTER"/>
    <property type="match status" value="1"/>
</dbReference>
<dbReference type="RefSeq" id="WP_109828028.1">
    <property type="nucleotide sequence ID" value="NZ_CP029494.1"/>
</dbReference>
<evidence type="ECO:0000313" key="14">
    <source>
        <dbReference type="Proteomes" id="UP000245368"/>
    </source>
</evidence>
<comment type="similarity">
    <text evidence="1">Belongs to the helicase family. RecQ subfamily.</text>
</comment>
<dbReference type="GO" id="GO:0005694">
    <property type="term" value="C:chromosome"/>
    <property type="evidence" value="ECO:0007669"/>
    <property type="project" value="TreeGrafter"/>
</dbReference>
<organism evidence="13 14">
    <name type="scientific">Deinococcus irradiatisoli</name>
    <dbReference type="NCBI Taxonomy" id="2202254"/>
    <lineage>
        <taxon>Bacteria</taxon>
        <taxon>Thermotogati</taxon>
        <taxon>Deinococcota</taxon>
        <taxon>Deinococci</taxon>
        <taxon>Deinococcales</taxon>
        <taxon>Deinococcaceae</taxon>
        <taxon>Deinococcus</taxon>
    </lineage>
</organism>
<dbReference type="Pfam" id="PF00929">
    <property type="entry name" value="RNase_T"/>
    <property type="match status" value="1"/>
</dbReference>
<dbReference type="InterPro" id="IPR014013">
    <property type="entry name" value="Helic_SF1/SF2_ATP-bd_DinG/Rad3"/>
</dbReference>
<dbReference type="InterPro" id="IPR027417">
    <property type="entry name" value="P-loop_NTPase"/>
</dbReference>
<keyword evidence="2" id="KW-0547">Nucleotide-binding</keyword>
<dbReference type="NCBIfam" id="TIGR00614">
    <property type="entry name" value="recQ_fam"/>
    <property type="match status" value="1"/>
</dbReference>